<gene>
    <name evidence="2" type="ORF">Tci_853897</name>
</gene>
<organism evidence="2">
    <name type="scientific">Tanacetum cinerariifolium</name>
    <name type="common">Dalmatian daisy</name>
    <name type="synonym">Chrysanthemum cinerariifolium</name>
    <dbReference type="NCBI Taxonomy" id="118510"/>
    <lineage>
        <taxon>Eukaryota</taxon>
        <taxon>Viridiplantae</taxon>
        <taxon>Streptophyta</taxon>
        <taxon>Embryophyta</taxon>
        <taxon>Tracheophyta</taxon>
        <taxon>Spermatophyta</taxon>
        <taxon>Magnoliopsida</taxon>
        <taxon>eudicotyledons</taxon>
        <taxon>Gunneridae</taxon>
        <taxon>Pentapetalae</taxon>
        <taxon>asterids</taxon>
        <taxon>campanulids</taxon>
        <taxon>Asterales</taxon>
        <taxon>Asteraceae</taxon>
        <taxon>Asteroideae</taxon>
        <taxon>Anthemideae</taxon>
        <taxon>Anthemidinae</taxon>
        <taxon>Tanacetum</taxon>
    </lineage>
</organism>
<accession>A0A699R9X8</accession>
<feature type="region of interest" description="Disordered" evidence="1">
    <location>
        <begin position="54"/>
        <end position="99"/>
    </location>
</feature>
<feature type="compositionally biased region" description="Low complexity" evidence="1">
    <location>
        <begin position="86"/>
        <end position="98"/>
    </location>
</feature>
<reference evidence="2" key="1">
    <citation type="journal article" date="2019" name="Sci. Rep.">
        <title>Draft genome of Tanacetum cinerariifolium, the natural source of mosquito coil.</title>
        <authorList>
            <person name="Yamashiro T."/>
            <person name="Shiraishi A."/>
            <person name="Satake H."/>
            <person name="Nakayama K."/>
        </authorList>
    </citation>
    <scope>NUCLEOTIDE SEQUENCE</scope>
</reference>
<evidence type="ECO:0000256" key="1">
    <source>
        <dbReference type="SAM" id="MobiDB-lite"/>
    </source>
</evidence>
<dbReference type="EMBL" id="BKCJ011081926">
    <property type="protein sequence ID" value="GFC81927.1"/>
    <property type="molecule type" value="Genomic_DNA"/>
</dbReference>
<name>A0A699R9X8_TANCI</name>
<evidence type="ECO:0000313" key="2">
    <source>
        <dbReference type="EMBL" id="GFC81927.1"/>
    </source>
</evidence>
<feature type="non-terminal residue" evidence="2">
    <location>
        <position position="134"/>
    </location>
</feature>
<feature type="compositionally biased region" description="Pro residues" evidence="1">
    <location>
        <begin position="56"/>
        <end position="65"/>
    </location>
</feature>
<sequence length="134" mass="14640">MLPTFRSTRSPTPLSPTRYFHPAATTMSPPPLIPSQSTIATAIHHDTANIIIVTPQQPPPQPPPVHHSTTTPPLLPRIIPPRRLSRPWQQPSPQQQERGCLFGGSAAGVFVFDLLNKGCLFLGLLTVDNDVDND</sequence>
<dbReference type="AlphaFoldDB" id="A0A699R9X8"/>
<proteinExistence type="predicted"/>
<comment type="caution">
    <text evidence="2">The sequence shown here is derived from an EMBL/GenBank/DDBJ whole genome shotgun (WGS) entry which is preliminary data.</text>
</comment>
<protein>
    <submittedName>
        <fullName evidence="2">Uncharacterized protein</fullName>
    </submittedName>
</protein>